<gene>
    <name evidence="2" type="ORF">AT03_05035</name>
</gene>
<proteinExistence type="predicted"/>
<dbReference type="eggNOG" id="ENOG5033U7G">
    <property type="taxonomic scope" value="Bacteria"/>
</dbReference>
<protein>
    <recommendedName>
        <fullName evidence="4">DUF1240 domain-containing protein</fullName>
    </recommendedName>
</protein>
<evidence type="ECO:0000313" key="3">
    <source>
        <dbReference type="Proteomes" id="UP000029986"/>
    </source>
</evidence>
<dbReference type="PATRIC" id="fig|1453496.5.peg.1000"/>
<dbReference type="KEGG" id="hav:AT03_05035"/>
<evidence type="ECO:0000313" key="2">
    <source>
        <dbReference type="EMBL" id="AIU71817.1"/>
    </source>
</evidence>
<dbReference type="Pfam" id="PF06836">
    <property type="entry name" value="DUF1240"/>
    <property type="match status" value="1"/>
</dbReference>
<dbReference type="InterPro" id="IPR010665">
    <property type="entry name" value="DUF1240"/>
</dbReference>
<name>A0A097QZC7_HAFAL</name>
<evidence type="ECO:0000256" key="1">
    <source>
        <dbReference type="SAM" id="Phobius"/>
    </source>
</evidence>
<dbReference type="HOGENOM" id="CLU_1592260_0_0_6"/>
<feature type="transmembrane region" description="Helical" evidence="1">
    <location>
        <begin position="102"/>
        <end position="125"/>
    </location>
</feature>
<evidence type="ECO:0008006" key="4">
    <source>
        <dbReference type="Google" id="ProtNLM"/>
    </source>
</evidence>
<accession>A0A097QZC7</accession>
<dbReference type="RefSeq" id="WP_025802572.1">
    <property type="nucleotide sequence ID" value="NZ_CP009706.1"/>
</dbReference>
<keyword evidence="1" id="KW-1133">Transmembrane helix</keyword>
<reference evidence="2 3" key="1">
    <citation type="journal article" date="2014" name="Gut Pathog.">
        <title>Gene clusters of Hafnia alvei strain FB1 important in survival and pathogenesis: a draft genome perspective.</title>
        <authorList>
            <person name="Tan J.Y."/>
            <person name="Yin W.F."/>
            <person name="Chan K.G."/>
        </authorList>
    </citation>
    <scope>NUCLEOTIDE SEQUENCE [LARGE SCALE GENOMIC DNA]</scope>
    <source>
        <strain evidence="2 3">FB1</strain>
    </source>
</reference>
<organism evidence="2 3">
    <name type="scientific">Hafnia alvei FB1</name>
    <dbReference type="NCBI Taxonomy" id="1453496"/>
    <lineage>
        <taxon>Bacteria</taxon>
        <taxon>Pseudomonadati</taxon>
        <taxon>Pseudomonadota</taxon>
        <taxon>Gammaproteobacteria</taxon>
        <taxon>Enterobacterales</taxon>
        <taxon>Hafniaceae</taxon>
        <taxon>Hafnia</taxon>
    </lineage>
</organism>
<keyword evidence="1" id="KW-0812">Transmembrane</keyword>
<keyword evidence="3" id="KW-1185">Reference proteome</keyword>
<dbReference type="AlphaFoldDB" id="A0A097QZC7"/>
<dbReference type="EMBL" id="CP009706">
    <property type="protein sequence ID" value="AIU71817.1"/>
    <property type="molecule type" value="Genomic_DNA"/>
</dbReference>
<keyword evidence="1" id="KW-0472">Membrane</keyword>
<sequence>MINKNELIMKDMILKERIKFILVCLFLIMVLTGALIFFTSTSGAAIRDIFANADAVYYSWRDVFAVLSLPIMGYFDVLVFLFLFLPFTVGITKLWCKVIKAVWGYIILAFILTIPLSLYVSFFPLSNYHSCGQNRPFSGNYYVKAPKMCEQFEYNPEKDKSNDQ</sequence>
<dbReference type="Proteomes" id="UP000029986">
    <property type="component" value="Chromosome"/>
</dbReference>
<feature type="transmembrane region" description="Helical" evidence="1">
    <location>
        <begin position="66"/>
        <end position="90"/>
    </location>
</feature>
<feature type="transmembrane region" description="Helical" evidence="1">
    <location>
        <begin position="20"/>
        <end position="46"/>
    </location>
</feature>